<comment type="caution">
    <text evidence="2">The sequence shown here is derived from an EMBL/GenBank/DDBJ whole genome shotgun (WGS) entry which is preliminary data.</text>
</comment>
<feature type="compositionally biased region" description="Basic and acidic residues" evidence="1">
    <location>
        <begin position="182"/>
        <end position="202"/>
    </location>
</feature>
<feature type="region of interest" description="Disordered" evidence="1">
    <location>
        <begin position="1"/>
        <end position="411"/>
    </location>
</feature>
<organism evidence="2 3">
    <name type="scientific">Phytomonospora endophytica</name>
    <dbReference type="NCBI Taxonomy" id="714109"/>
    <lineage>
        <taxon>Bacteria</taxon>
        <taxon>Bacillati</taxon>
        <taxon>Actinomycetota</taxon>
        <taxon>Actinomycetes</taxon>
        <taxon>Micromonosporales</taxon>
        <taxon>Micromonosporaceae</taxon>
        <taxon>Phytomonospora</taxon>
    </lineage>
</organism>
<protein>
    <submittedName>
        <fullName evidence="2">Uncharacterized protein</fullName>
    </submittedName>
</protein>
<feature type="compositionally biased region" description="Basic and acidic residues" evidence="1">
    <location>
        <begin position="309"/>
        <end position="322"/>
    </location>
</feature>
<sequence>MGNASDYKVSWLTGRRFLSKSGPREDEEETEDDGTGCRCGSERPGRRGGRGLRESRGRCDGRGWARDGGGGGHGVSRPAGWSALRDGPAATATLGPHPATTASGRDIAHRGRSRRAGDESSGRPPPTPPPTRLRLRPAVTAARESRVGEIARGRRGRCGDASAGRSPGRRRGRAGRPAAEAADGRDREWADRRRTKNEKPRSEQGPGANPNGRRRRRTEPSRGSQRETSRRRAAHVSEVGTAGRRGERAQPNHGRLASPASGQAAPSASEHANRTPLPVGPKALRASDRVTPGGGAPDQDGLHHPRANTRTEHPSPWDRRLSEQAIESRPAAARQTGRARRPRASACERRPRAQAGGSRLRHERGGSAERRELAKPNRAGIPAGAPGHGHRSRRRGHRCGGRNFRQSPDRA</sequence>
<feature type="compositionally biased region" description="Basic and acidic residues" evidence="1">
    <location>
        <begin position="40"/>
        <end position="65"/>
    </location>
</feature>
<name>A0A841FKR7_9ACTN</name>
<feature type="compositionally biased region" description="Basic and acidic residues" evidence="1">
    <location>
        <begin position="218"/>
        <end position="230"/>
    </location>
</feature>
<proteinExistence type="predicted"/>
<keyword evidence="3" id="KW-1185">Reference proteome</keyword>
<dbReference type="Proteomes" id="UP000548476">
    <property type="component" value="Unassembled WGS sequence"/>
</dbReference>
<evidence type="ECO:0000256" key="1">
    <source>
        <dbReference type="SAM" id="MobiDB-lite"/>
    </source>
</evidence>
<dbReference type="EMBL" id="JACHGT010000006">
    <property type="protein sequence ID" value="MBB6035513.1"/>
    <property type="molecule type" value="Genomic_DNA"/>
</dbReference>
<feature type="compositionally biased region" description="Basic and acidic residues" evidence="1">
    <location>
        <begin position="363"/>
        <end position="375"/>
    </location>
</feature>
<dbReference type="AlphaFoldDB" id="A0A841FKR7"/>
<reference evidence="2 3" key="1">
    <citation type="submission" date="2020-08" db="EMBL/GenBank/DDBJ databases">
        <title>Genomic Encyclopedia of Type Strains, Phase IV (KMG-IV): sequencing the most valuable type-strain genomes for metagenomic binning, comparative biology and taxonomic classification.</title>
        <authorList>
            <person name="Goeker M."/>
        </authorList>
    </citation>
    <scope>NUCLEOTIDE SEQUENCE [LARGE SCALE GENOMIC DNA]</scope>
    <source>
        <strain evidence="2 3">YIM 65646</strain>
    </source>
</reference>
<evidence type="ECO:0000313" key="3">
    <source>
        <dbReference type="Proteomes" id="UP000548476"/>
    </source>
</evidence>
<accession>A0A841FKR7</accession>
<feature type="compositionally biased region" description="Acidic residues" evidence="1">
    <location>
        <begin position="25"/>
        <end position="34"/>
    </location>
</feature>
<feature type="compositionally biased region" description="Basic and acidic residues" evidence="1">
    <location>
        <begin position="143"/>
        <end position="152"/>
    </location>
</feature>
<evidence type="ECO:0000313" key="2">
    <source>
        <dbReference type="EMBL" id="MBB6035513.1"/>
    </source>
</evidence>
<feature type="compositionally biased region" description="Basic residues" evidence="1">
    <location>
        <begin position="388"/>
        <end position="400"/>
    </location>
</feature>
<feature type="compositionally biased region" description="Low complexity" evidence="1">
    <location>
        <begin position="257"/>
        <end position="269"/>
    </location>
</feature>
<gene>
    <name evidence="2" type="ORF">HNR73_003370</name>
</gene>